<dbReference type="Proteomes" id="UP000547973">
    <property type="component" value="Unassembled WGS sequence"/>
</dbReference>
<evidence type="ECO:0000256" key="5">
    <source>
        <dbReference type="ARBA" id="ARBA00022833"/>
    </source>
</evidence>
<dbReference type="AlphaFoldDB" id="A0A7Y9ZBZ4"/>
<keyword evidence="6 9" id="KW-0224">Dipeptidase</keyword>
<evidence type="ECO:0000256" key="1">
    <source>
        <dbReference type="ARBA" id="ARBA00001362"/>
    </source>
</evidence>
<proteinExistence type="predicted"/>
<comment type="catalytic activity">
    <reaction evidence="1">
        <text>D-alanyl-D-alanine + H2O = 2 D-alanine</text>
        <dbReference type="Rhea" id="RHEA:20661"/>
        <dbReference type="ChEBI" id="CHEBI:15377"/>
        <dbReference type="ChEBI" id="CHEBI:57416"/>
        <dbReference type="ChEBI" id="CHEBI:57822"/>
        <dbReference type="EC" id="3.4.13.22"/>
    </reaction>
</comment>
<evidence type="ECO:0000256" key="6">
    <source>
        <dbReference type="ARBA" id="ARBA00022997"/>
    </source>
</evidence>
<dbReference type="PANTHER" id="PTHR43126:SF2">
    <property type="entry name" value="D-ALANYL-D-ALANINE DIPEPTIDASE"/>
    <property type="match status" value="1"/>
</dbReference>
<dbReference type="GO" id="GO:0071555">
    <property type="term" value="P:cell wall organization"/>
    <property type="evidence" value="ECO:0007669"/>
    <property type="project" value="UniProtKB-KW"/>
</dbReference>
<dbReference type="RefSeq" id="WP_083971204.1">
    <property type="nucleotide sequence ID" value="NZ_JACBZO010000001.1"/>
</dbReference>
<evidence type="ECO:0000313" key="10">
    <source>
        <dbReference type="Proteomes" id="UP000547973"/>
    </source>
</evidence>
<dbReference type="GO" id="GO:0008237">
    <property type="term" value="F:metallopeptidase activity"/>
    <property type="evidence" value="ECO:0007669"/>
    <property type="project" value="UniProtKB-KW"/>
</dbReference>
<organism evidence="9 10">
    <name type="scientific">Demequina lutea</name>
    <dbReference type="NCBI Taxonomy" id="431489"/>
    <lineage>
        <taxon>Bacteria</taxon>
        <taxon>Bacillati</taxon>
        <taxon>Actinomycetota</taxon>
        <taxon>Actinomycetes</taxon>
        <taxon>Micrococcales</taxon>
        <taxon>Demequinaceae</taxon>
        <taxon>Demequina</taxon>
    </lineage>
</organism>
<keyword evidence="5" id="KW-0862">Zinc</keyword>
<evidence type="ECO:0000256" key="3">
    <source>
        <dbReference type="ARBA" id="ARBA00022723"/>
    </source>
</evidence>
<dbReference type="Pfam" id="PF01427">
    <property type="entry name" value="Peptidase_M15"/>
    <property type="match status" value="1"/>
</dbReference>
<dbReference type="InterPro" id="IPR000755">
    <property type="entry name" value="A_A_dipeptidase"/>
</dbReference>
<reference evidence="9 10" key="1">
    <citation type="submission" date="2020-07" db="EMBL/GenBank/DDBJ databases">
        <title>Sequencing the genomes of 1000 actinobacteria strains.</title>
        <authorList>
            <person name="Klenk H.-P."/>
        </authorList>
    </citation>
    <scope>NUCLEOTIDE SEQUENCE [LARGE SCALE GENOMIC DNA]</scope>
    <source>
        <strain evidence="9 10">DSM 19970</strain>
    </source>
</reference>
<keyword evidence="8" id="KW-0961">Cell wall biogenesis/degradation</keyword>
<dbReference type="GO" id="GO:0006508">
    <property type="term" value="P:proteolysis"/>
    <property type="evidence" value="ECO:0007669"/>
    <property type="project" value="UniProtKB-KW"/>
</dbReference>
<evidence type="ECO:0000256" key="2">
    <source>
        <dbReference type="ARBA" id="ARBA00022670"/>
    </source>
</evidence>
<dbReference type="EMBL" id="JACBZO010000001">
    <property type="protein sequence ID" value="NYI42567.1"/>
    <property type="molecule type" value="Genomic_DNA"/>
</dbReference>
<keyword evidence="10" id="KW-1185">Reference proteome</keyword>
<dbReference type="GO" id="GO:0160237">
    <property type="term" value="F:D-Ala-D-Ala dipeptidase activity"/>
    <property type="evidence" value="ECO:0007669"/>
    <property type="project" value="UniProtKB-EC"/>
</dbReference>
<accession>A0A7Y9ZBZ4</accession>
<evidence type="ECO:0000256" key="7">
    <source>
        <dbReference type="ARBA" id="ARBA00023049"/>
    </source>
</evidence>
<gene>
    <name evidence="9" type="ORF">BKA03_002686</name>
</gene>
<keyword evidence="3" id="KW-0479">Metal-binding</keyword>
<protein>
    <submittedName>
        <fullName evidence="9">D-alanyl-D-alanine dipeptidase</fullName>
        <ecNumber evidence="9">3.4.13.22</ecNumber>
    </submittedName>
</protein>
<comment type="caution">
    <text evidence="9">The sequence shown here is derived from an EMBL/GenBank/DDBJ whole genome shotgun (WGS) entry which is preliminary data.</text>
</comment>
<evidence type="ECO:0000313" key="9">
    <source>
        <dbReference type="EMBL" id="NYI42567.1"/>
    </source>
</evidence>
<dbReference type="EC" id="3.4.13.22" evidence="9"/>
<dbReference type="PANTHER" id="PTHR43126">
    <property type="entry name" value="D-ALANYL-D-ALANINE DIPEPTIDASE"/>
    <property type="match status" value="1"/>
</dbReference>
<dbReference type="GO" id="GO:0046872">
    <property type="term" value="F:metal ion binding"/>
    <property type="evidence" value="ECO:0007669"/>
    <property type="project" value="UniProtKB-KW"/>
</dbReference>
<sequence>MQQLVAVTPHRDALALVVLQTPRILRMVERSVCDDAVKLKHHVGRERMLGQLPNALHRRYFDEYLDELRALHPGLGATELASLASRYVSPPEIAPHSSGAAVYLTLCDSAGKELDMGTRVNASPEESDGRCYTDVDGLSPEARANRDILASALTAVGLVNYPTEWWHWTYGDRYWALAAGAPHALYGPVDQPRPS</sequence>
<dbReference type="Gene3D" id="3.30.1380.10">
    <property type="match status" value="1"/>
</dbReference>
<dbReference type="InterPro" id="IPR009045">
    <property type="entry name" value="Zn_M74/Hedgehog-like"/>
</dbReference>
<keyword evidence="2" id="KW-0645">Protease</keyword>
<name>A0A7Y9ZBZ4_9MICO</name>
<evidence type="ECO:0000256" key="8">
    <source>
        <dbReference type="ARBA" id="ARBA00023316"/>
    </source>
</evidence>
<dbReference type="SUPFAM" id="SSF55166">
    <property type="entry name" value="Hedgehog/DD-peptidase"/>
    <property type="match status" value="1"/>
</dbReference>
<evidence type="ECO:0000256" key="4">
    <source>
        <dbReference type="ARBA" id="ARBA00022801"/>
    </source>
</evidence>
<keyword evidence="4 9" id="KW-0378">Hydrolase</keyword>
<keyword evidence="7" id="KW-0482">Metalloprotease</keyword>